<gene>
    <name evidence="9" type="ORF">H8R92_04755</name>
</gene>
<feature type="transmembrane region" description="Helical" evidence="7">
    <location>
        <begin position="176"/>
        <end position="196"/>
    </location>
</feature>
<comment type="caution">
    <text evidence="9">The sequence shown here is derived from an EMBL/GenBank/DDBJ whole genome shotgun (WGS) entry which is preliminary data.</text>
</comment>
<keyword evidence="4 7" id="KW-0812">Transmembrane</keyword>
<evidence type="ECO:0000256" key="1">
    <source>
        <dbReference type="ARBA" id="ARBA00004651"/>
    </source>
</evidence>
<dbReference type="Gene3D" id="1.10.3720.10">
    <property type="entry name" value="MetI-like"/>
    <property type="match status" value="1"/>
</dbReference>
<evidence type="ECO:0000256" key="4">
    <source>
        <dbReference type="ARBA" id="ARBA00022692"/>
    </source>
</evidence>
<evidence type="ECO:0000313" key="9">
    <source>
        <dbReference type="EMBL" id="MBC5639749.1"/>
    </source>
</evidence>
<dbReference type="InterPro" id="IPR051393">
    <property type="entry name" value="ABC_transporter_permease"/>
</dbReference>
<dbReference type="AlphaFoldDB" id="A0A8I0A5D4"/>
<feature type="transmembrane region" description="Helical" evidence="7">
    <location>
        <begin position="25"/>
        <end position="52"/>
    </location>
</feature>
<evidence type="ECO:0000256" key="6">
    <source>
        <dbReference type="ARBA" id="ARBA00023136"/>
    </source>
</evidence>
<dbReference type="CDD" id="cd06261">
    <property type="entry name" value="TM_PBP2"/>
    <property type="match status" value="1"/>
</dbReference>
<evidence type="ECO:0000259" key="8">
    <source>
        <dbReference type="PROSITE" id="PS50928"/>
    </source>
</evidence>
<dbReference type="InterPro" id="IPR035906">
    <property type="entry name" value="MetI-like_sf"/>
</dbReference>
<accession>A0A8I0A5D4</accession>
<keyword evidence="10" id="KW-1185">Reference proteome</keyword>
<keyword evidence="3" id="KW-1003">Cell membrane</keyword>
<keyword evidence="6 7" id="KW-0472">Membrane</keyword>
<name>A0A8I0A5D4_9CLOT</name>
<keyword evidence="5 7" id="KW-1133">Transmembrane helix</keyword>
<dbReference type="InterPro" id="IPR000515">
    <property type="entry name" value="MetI-like"/>
</dbReference>
<proteinExistence type="inferred from homology"/>
<reference evidence="9" key="1">
    <citation type="submission" date="2020-08" db="EMBL/GenBank/DDBJ databases">
        <title>Genome public.</title>
        <authorList>
            <person name="Liu C."/>
            <person name="Sun Q."/>
        </authorList>
    </citation>
    <scope>NUCLEOTIDE SEQUENCE</scope>
    <source>
        <strain evidence="9">NSJ-42</strain>
    </source>
</reference>
<keyword evidence="2 7" id="KW-0813">Transport</keyword>
<organism evidence="9 10">
    <name type="scientific">Clostridium lentum</name>
    <dbReference type="NCBI Taxonomy" id="2763037"/>
    <lineage>
        <taxon>Bacteria</taxon>
        <taxon>Bacillati</taxon>
        <taxon>Bacillota</taxon>
        <taxon>Clostridia</taxon>
        <taxon>Eubacteriales</taxon>
        <taxon>Clostridiaceae</taxon>
        <taxon>Clostridium</taxon>
    </lineage>
</organism>
<feature type="transmembrane region" description="Helical" evidence="7">
    <location>
        <begin position="90"/>
        <end position="111"/>
    </location>
</feature>
<dbReference type="SUPFAM" id="SSF161098">
    <property type="entry name" value="MetI-like"/>
    <property type="match status" value="1"/>
</dbReference>
<evidence type="ECO:0000256" key="7">
    <source>
        <dbReference type="RuleBase" id="RU363032"/>
    </source>
</evidence>
<comment type="subcellular location">
    <subcellularLocation>
        <location evidence="1 7">Cell membrane</location>
        <topology evidence="1 7">Multi-pass membrane protein</topology>
    </subcellularLocation>
</comment>
<dbReference type="GO" id="GO:0005886">
    <property type="term" value="C:plasma membrane"/>
    <property type="evidence" value="ECO:0007669"/>
    <property type="project" value="UniProtKB-SubCell"/>
</dbReference>
<feature type="transmembrane region" description="Helical" evidence="7">
    <location>
        <begin position="123"/>
        <end position="143"/>
    </location>
</feature>
<dbReference type="Proteomes" id="UP000662088">
    <property type="component" value="Unassembled WGS sequence"/>
</dbReference>
<sequence length="307" mass="34107">MLTIKRNTEIKTDVTLKKSMSKEAVAGMLFVLPAVIFIGLFLVLPAILAFGYSFQQYNMLKPAQKVFIGLTNYIDVLKNPAFYKSLFNTVYFAAIVVPLQTIVALGLALLVNTKLKTSKVARICFFSPVVTSMVVVAILWTFLYNRDSGLINSLLNSIGIQSQPFLLSEKQAMNSIIFMSIWQAAGYQMMIFLAGLQDVPGDLYEAASLDGCNWWEKFKNVTLPCIKNVSSFVILITTIQAFKLFTQPYIMTGGGPNESTKTLAYMIYEQGFQYRNVGYSCAIAVIFFLVILLVSGVVKKVCNVNGD</sequence>
<evidence type="ECO:0000256" key="3">
    <source>
        <dbReference type="ARBA" id="ARBA00022475"/>
    </source>
</evidence>
<evidence type="ECO:0000256" key="5">
    <source>
        <dbReference type="ARBA" id="ARBA00022989"/>
    </source>
</evidence>
<dbReference type="Pfam" id="PF00528">
    <property type="entry name" value="BPD_transp_1"/>
    <property type="match status" value="1"/>
</dbReference>
<evidence type="ECO:0000256" key="2">
    <source>
        <dbReference type="ARBA" id="ARBA00022448"/>
    </source>
</evidence>
<evidence type="ECO:0000313" key="10">
    <source>
        <dbReference type="Proteomes" id="UP000662088"/>
    </source>
</evidence>
<dbReference type="EMBL" id="JACOOQ010000005">
    <property type="protein sequence ID" value="MBC5639749.1"/>
    <property type="molecule type" value="Genomic_DNA"/>
</dbReference>
<dbReference type="PANTHER" id="PTHR30193">
    <property type="entry name" value="ABC TRANSPORTER PERMEASE PROTEIN"/>
    <property type="match status" value="1"/>
</dbReference>
<dbReference type="PROSITE" id="PS50928">
    <property type="entry name" value="ABC_TM1"/>
    <property type="match status" value="1"/>
</dbReference>
<feature type="domain" description="ABC transmembrane type-1" evidence="8">
    <location>
        <begin position="86"/>
        <end position="298"/>
    </location>
</feature>
<dbReference type="PANTHER" id="PTHR30193:SF37">
    <property type="entry name" value="INNER MEMBRANE ABC TRANSPORTER PERMEASE PROTEIN YCJO"/>
    <property type="match status" value="1"/>
</dbReference>
<dbReference type="GO" id="GO:0055085">
    <property type="term" value="P:transmembrane transport"/>
    <property type="evidence" value="ECO:0007669"/>
    <property type="project" value="InterPro"/>
</dbReference>
<comment type="similarity">
    <text evidence="7">Belongs to the binding-protein-dependent transport system permease family.</text>
</comment>
<feature type="transmembrane region" description="Helical" evidence="7">
    <location>
        <begin position="277"/>
        <end position="298"/>
    </location>
</feature>
<protein>
    <submittedName>
        <fullName evidence="9">Sugar ABC transporter permease</fullName>
    </submittedName>
</protein>